<accession>A0ABS8M2E9</accession>
<gene>
    <name evidence="1" type="ORF">LNQ34_14065</name>
</gene>
<comment type="caution">
    <text evidence="1">The sequence shown here is derived from an EMBL/GenBank/DDBJ whole genome shotgun (WGS) entry which is preliminary data.</text>
</comment>
<proteinExistence type="predicted"/>
<evidence type="ECO:0000313" key="2">
    <source>
        <dbReference type="Proteomes" id="UP001430700"/>
    </source>
</evidence>
<dbReference type="RefSeq" id="WP_230000186.1">
    <property type="nucleotide sequence ID" value="NZ_JAJJMN010000001.1"/>
</dbReference>
<reference evidence="1" key="1">
    <citation type="submission" date="2021-11" db="EMBL/GenBank/DDBJ databases">
        <title>Description of novel Flavobacterium species.</title>
        <authorList>
            <person name="Saticioglu I.B."/>
            <person name="Ay H."/>
            <person name="Altun S."/>
            <person name="Duman M."/>
        </authorList>
    </citation>
    <scope>NUCLEOTIDE SEQUENCE</scope>
    <source>
        <strain evidence="1">F-126</strain>
    </source>
</reference>
<dbReference type="EMBL" id="JAJJMN010000001">
    <property type="protein sequence ID" value="MCC9018892.1"/>
    <property type="molecule type" value="Genomic_DNA"/>
</dbReference>
<dbReference type="InterPro" id="IPR029470">
    <property type="entry name" value="PDDEXK_4"/>
</dbReference>
<sequence length="413" mass="48831">MLHNTNSLTTFLSKLSVLNYKYRLLENDKEQFNIFKVLHKETDEVRLHSRFISVLLSPESTHNKKETFLKLFLEQLSIENFDTTNVKVYPTESQKSEFKEIDILIINRVSKQAIIIENKIWAGDSNHYHRGQLEGYYDLIHLSENIPKENIYVLYLTLDGHYPTVESLGKFGSLDNMNGKTIDYEHEIQTWLTLCLQECISHPFLRESIIQYINLIKQMSNDFTNMEERLEIINLISSSSENMSSAKLLVENFKHVKWHTVWDFWYELSIELEKEGYIVNLKPSKEDVTCTTHFEVYKKSYEASNDYGLRLSLNGKIQLFIWNGTGDDWLYWGIYPQGLQLDKLLTIESLGCFNKNETEYWKYFDLCSQENIFFPDFSYKGTFNLIDRNYRKMMITEKIVHEINSYVGTILNE</sequence>
<name>A0ABS8M2E9_9FLAO</name>
<keyword evidence="2" id="KW-1185">Reference proteome</keyword>
<dbReference type="Proteomes" id="UP001430700">
    <property type="component" value="Unassembled WGS sequence"/>
</dbReference>
<organism evidence="1 2">
    <name type="scientific">Flavobacterium lipolyticum</name>
    <dbReference type="NCBI Taxonomy" id="2893754"/>
    <lineage>
        <taxon>Bacteria</taxon>
        <taxon>Pseudomonadati</taxon>
        <taxon>Bacteroidota</taxon>
        <taxon>Flavobacteriia</taxon>
        <taxon>Flavobacteriales</taxon>
        <taxon>Flavobacteriaceae</taxon>
        <taxon>Flavobacterium</taxon>
    </lineage>
</organism>
<protein>
    <submittedName>
        <fullName evidence="1">PD-(D/E)XK nuclease family protein</fullName>
    </submittedName>
</protein>
<dbReference type="Pfam" id="PF14281">
    <property type="entry name" value="PDDEXK_4"/>
    <property type="match status" value="1"/>
</dbReference>
<evidence type="ECO:0000313" key="1">
    <source>
        <dbReference type="EMBL" id="MCC9018892.1"/>
    </source>
</evidence>